<evidence type="ECO:0000256" key="3">
    <source>
        <dbReference type="ARBA" id="ARBA00009604"/>
    </source>
</evidence>
<evidence type="ECO:0000256" key="6">
    <source>
        <dbReference type="ARBA" id="ARBA00022525"/>
    </source>
</evidence>
<name>A0A2M6R7Y7_9BACT</name>
<dbReference type="SMART" id="SM01193">
    <property type="entry name" value="Enolase_N"/>
    <property type="match status" value="1"/>
</dbReference>
<proteinExistence type="inferred from homology"/>
<comment type="cofactor">
    <cofactor evidence="1">
        <name>Mg(2+)</name>
        <dbReference type="ChEBI" id="CHEBI:18420"/>
    </cofactor>
</comment>
<keyword evidence="6" id="KW-0964">Secreted</keyword>
<dbReference type="InterPro" id="IPR036849">
    <property type="entry name" value="Enolase-like_C_sf"/>
</dbReference>
<dbReference type="EMBL" id="PEZX01000037">
    <property type="protein sequence ID" value="PIS06764.1"/>
    <property type="molecule type" value="Genomic_DNA"/>
</dbReference>
<dbReference type="GO" id="GO:0004634">
    <property type="term" value="F:phosphopyruvate hydratase activity"/>
    <property type="evidence" value="ECO:0007669"/>
    <property type="project" value="UniProtKB-EC"/>
</dbReference>
<dbReference type="Gene3D" id="3.30.390.10">
    <property type="entry name" value="Enolase-like, N-terminal domain"/>
    <property type="match status" value="1"/>
</dbReference>
<protein>
    <recommendedName>
        <fullName evidence="5">Enolase</fullName>
        <ecNumber evidence="4">4.2.1.11</ecNumber>
    </recommendedName>
</protein>
<gene>
    <name evidence="12" type="ORF">COT79_02880</name>
</gene>
<dbReference type="PANTHER" id="PTHR11902">
    <property type="entry name" value="ENOLASE"/>
    <property type="match status" value="1"/>
</dbReference>
<accession>A0A2M6R7Y7</accession>
<keyword evidence="9" id="KW-0456">Lyase</keyword>
<evidence type="ECO:0000313" key="12">
    <source>
        <dbReference type="EMBL" id="PIS06764.1"/>
    </source>
</evidence>
<dbReference type="Gene3D" id="3.20.20.120">
    <property type="entry name" value="Enolase-like C-terminal domain"/>
    <property type="match status" value="2"/>
</dbReference>
<organism evidence="12 13">
    <name type="scientific">Candidatus Berkelbacteria bacterium CG10_big_fil_rev_8_21_14_0_10_43_14</name>
    <dbReference type="NCBI Taxonomy" id="1974515"/>
    <lineage>
        <taxon>Bacteria</taxon>
        <taxon>Candidatus Berkelbacteria</taxon>
    </lineage>
</organism>
<dbReference type="UniPathway" id="UPA00109">
    <property type="reaction ID" value="UER00187"/>
</dbReference>
<dbReference type="AlphaFoldDB" id="A0A2M6R7Y7"/>
<dbReference type="PROSITE" id="PS00164">
    <property type="entry name" value="ENOLASE"/>
    <property type="match status" value="1"/>
</dbReference>
<evidence type="ECO:0000256" key="4">
    <source>
        <dbReference type="ARBA" id="ARBA00012058"/>
    </source>
</evidence>
<dbReference type="GO" id="GO:0000015">
    <property type="term" value="C:phosphopyruvate hydratase complex"/>
    <property type="evidence" value="ECO:0007669"/>
    <property type="project" value="InterPro"/>
</dbReference>
<dbReference type="SUPFAM" id="SSF51604">
    <property type="entry name" value="Enolase C-terminal domain-like"/>
    <property type="match status" value="1"/>
</dbReference>
<dbReference type="InterPro" id="IPR020809">
    <property type="entry name" value="Enolase_CS"/>
</dbReference>
<dbReference type="SMART" id="SM01192">
    <property type="entry name" value="Enolase_C"/>
    <property type="match status" value="1"/>
</dbReference>
<dbReference type="PANTHER" id="PTHR11902:SF1">
    <property type="entry name" value="ENOLASE"/>
    <property type="match status" value="1"/>
</dbReference>
<dbReference type="InterPro" id="IPR020810">
    <property type="entry name" value="Enolase_C"/>
</dbReference>
<evidence type="ECO:0000256" key="7">
    <source>
        <dbReference type="ARBA" id="ARBA00022842"/>
    </source>
</evidence>
<comment type="similarity">
    <text evidence="3">Belongs to the enolase family.</text>
</comment>
<comment type="caution">
    <text evidence="12">The sequence shown here is derived from an EMBL/GenBank/DDBJ whole genome shotgun (WGS) entry which is preliminary data.</text>
</comment>
<dbReference type="EC" id="4.2.1.11" evidence="4"/>
<evidence type="ECO:0000256" key="1">
    <source>
        <dbReference type="ARBA" id="ARBA00001946"/>
    </source>
</evidence>
<dbReference type="InterPro" id="IPR020811">
    <property type="entry name" value="Enolase_N"/>
</dbReference>
<dbReference type="Proteomes" id="UP000231162">
    <property type="component" value="Unassembled WGS sequence"/>
</dbReference>
<sequence>MSITIRTVKGSIIKDSRGKDTVRAEIVTTKGALFAGAVPSGQSVGGSEIKTQDPVDAVDTIDTHIRGAFEGKTFSSIDEFDSAISSLSSFNSIHIGANAHLPVSIAATHALARSYNLPTWQYISEITGIRPSIPTPMMVMIEGGKHGAFQGVTWQEFLLNAPVDSGIQFLTQLTKILDTKKITYTPGVEGGISIDVESNDQALELFLHVFHDSAHSRTFSIDCAATHSPISSQDLNTLTSNQSLMSIEDPASEEEWDSWSDITKRYGSKILIVGDDLTTTNYDRLHKAIDLRACNALIIKPNQIGSVSQTLKTARLAHRAHIKMIVSHRAGETTDTFIADLGVGIGALSIKSGAPTQKERIAKYMRLEQIKKEM</sequence>
<keyword evidence="7" id="KW-0460">Magnesium</keyword>
<evidence type="ECO:0000259" key="11">
    <source>
        <dbReference type="SMART" id="SM01193"/>
    </source>
</evidence>
<dbReference type="Pfam" id="PF03952">
    <property type="entry name" value="Enolase_N"/>
    <property type="match status" value="1"/>
</dbReference>
<feature type="domain" description="Enolase C-terminal TIM barrel" evidence="10">
    <location>
        <begin position="130"/>
        <end position="373"/>
    </location>
</feature>
<dbReference type="Pfam" id="PF00113">
    <property type="entry name" value="Enolase_C"/>
    <property type="match status" value="1"/>
</dbReference>
<dbReference type="PRINTS" id="PR00148">
    <property type="entry name" value="ENOLASE"/>
</dbReference>
<comment type="pathway">
    <text evidence="2">Carbohydrate degradation; glycolysis; pyruvate from D-glyceraldehyde 3-phosphate: step 4/5.</text>
</comment>
<reference evidence="13" key="1">
    <citation type="submission" date="2017-09" db="EMBL/GenBank/DDBJ databases">
        <title>Depth-based differentiation of microbial function through sediment-hosted aquifers and enrichment of novel symbionts in the deep terrestrial subsurface.</title>
        <authorList>
            <person name="Probst A.J."/>
            <person name="Ladd B."/>
            <person name="Jarett J.K."/>
            <person name="Geller-Mcgrath D.E."/>
            <person name="Sieber C.M.K."/>
            <person name="Emerson J.B."/>
            <person name="Anantharaman K."/>
            <person name="Thomas B.C."/>
            <person name="Malmstrom R."/>
            <person name="Stieglmeier M."/>
            <person name="Klingl A."/>
            <person name="Woyke T."/>
            <person name="Ryan C.M."/>
            <person name="Banfield J.F."/>
        </authorList>
    </citation>
    <scope>NUCLEOTIDE SEQUENCE [LARGE SCALE GENOMIC DNA]</scope>
</reference>
<feature type="domain" description="Enolase N-terminal" evidence="11">
    <location>
        <begin position="5"/>
        <end position="123"/>
    </location>
</feature>
<dbReference type="InterPro" id="IPR029017">
    <property type="entry name" value="Enolase-like_N"/>
</dbReference>
<dbReference type="GO" id="GO:0000287">
    <property type="term" value="F:magnesium ion binding"/>
    <property type="evidence" value="ECO:0007669"/>
    <property type="project" value="InterPro"/>
</dbReference>
<evidence type="ECO:0000256" key="9">
    <source>
        <dbReference type="ARBA" id="ARBA00023239"/>
    </source>
</evidence>
<evidence type="ECO:0000256" key="2">
    <source>
        <dbReference type="ARBA" id="ARBA00005031"/>
    </source>
</evidence>
<dbReference type="SUPFAM" id="SSF54826">
    <property type="entry name" value="Enolase N-terminal domain-like"/>
    <property type="match status" value="1"/>
</dbReference>
<dbReference type="GO" id="GO:0006096">
    <property type="term" value="P:glycolytic process"/>
    <property type="evidence" value="ECO:0007669"/>
    <property type="project" value="UniProtKB-UniPathway"/>
</dbReference>
<evidence type="ECO:0000256" key="5">
    <source>
        <dbReference type="ARBA" id="ARBA00017068"/>
    </source>
</evidence>
<dbReference type="InterPro" id="IPR000941">
    <property type="entry name" value="Enolase"/>
</dbReference>
<evidence type="ECO:0000256" key="8">
    <source>
        <dbReference type="ARBA" id="ARBA00023152"/>
    </source>
</evidence>
<keyword evidence="8" id="KW-0324">Glycolysis</keyword>
<evidence type="ECO:0000313" key="13">
    <source>
        <dbReference type="Proteomes" id="UP000231162"/>
    </source>
</evidence>
<evidence type="ECO:0000259" key="10">
    <source>
        <dbReference type="SMART" id="SM01192"/>
    </source>
</evidence>
<dbReference type="SFLD" id="SFLDS00001">
    <property type="entry name" value="Enolase"/>
    <property type="match status" value="1"/>
</dbReference>